<evidence type="ECO:0000313" key="11">
    <source>
        <dbReference type="Proteomes" id="UP000286045"/>
    </source>
</evidence>
<dbReference type="Gene3D" id="2.60.120.260">
    <property type="entry name" value="Galactose-binding domain-like"/>
    <property type="match status" value="1"/>
</dbReference>
<evidence type="ECO:0000259" key="8">
    <source>
        <dbReference type="Pfam" id="PF16355"/>
    </source>
</evidence>
<dbReference type="EMBL" id="RYZI01000165">
    <property type="protein sequence ID" value="RWA09182.1"/>
    <property type="molecule type" value="Genomic_DNA"/>
</dbReference>
<dbReference type="Pfam" id="PF00703">
    <property type="entry name" value="Glyco_hydro_2"/>
    <property type="match status" value="1"/>
</dbReference>
<dbReference type="STRING" id="363999.A0A439D447"/>
<proteinExistence type="inferred from homology"/>
<dbReference type="Pfam" id="PF02837">
    <property type="entry name" value="Glyco_hydro_2_N"/>
    <property type="match status" value="1"/>
</dbReference>
<feature type="domain" description="Glycoside hydrolase family 2" evidence="9">
    <location>
        <begin position="786"/>
        <end position="888"/>
    </location>
</feature>
<evidence type="ECO:0000259" key="5">
    <source>
        <dbReference type="Pfam" id="PF00703"/>
    </source>
</evidence>
<evidence type="ECO:0000256" key="4">
    <source>
        <dbReference type="SAM" id="SignalP"/>
    </source>
</evidence>
<feature type="domain" description="DUF4982" evidence="8">
    <location>
        <begin position="714"/>
        <end position="773"/>
    </location>
</feature>
<dbReference type="InterPro" id="IPR040605">
    <property type="entry name" value="Glyco_hydro2_dom5"/>
</dbReference>
<gene>
    <name evidence="10" type="ORF">EKO27_g5924</name>
</gene>
<dbReference type="PANTHER" id="PTHR42732">
    <property type="entry name" value="BETA-GALACTOSIDASE"/>
    <property type="match status" value="1"/>
</dbReference>
<organism evidence="10 11">
    <name type="scientific">Xylaria grammica</name>
    <dbReference type="NCBI Taxonomy" id="363999"/>
    <lineage>
        <taxon>Eukaryota</taxon>
        <taxon>Fungi</taxon>
        <taxon>Dikarya</taxon>
        <taxon>Ascomycota</taxon>
        <taxon>Pezizomycotina</taxon>
        <taxon>Sordariomycetes</taxon>
        <taxon>Xylariomycetidae</taxon>
        <taxon>Xylariales</taxon>
        <taxon>Xylariaceae</taxon>
        <taxon>Xylaria</taxon>
    </lineage>
</organism>
<dbReference type="SUPFAM" id="SSF49373">
    <property type="entry name" value="Invasin/intimin cell-adhesion fragments"/>
    <property type="match status" value="1"/>
</dbReference>
<evidence type="ECO:0000256" key="3">
    <source>
        <dbReference type="ARBA" id="ARBA00023295"/>
    </source>
</evidence>
<comment type="similarity">
    <text evidence="1">Belongs to the glycosyl hydrolase 2 family.</text>
</comment>
<name>A0A439D447_9PEZI</name>
<dbReference type="PANTHER" id="PTHR42732:SF1">
    <property type="entry name" value="BETA-MANNOSIDASE"/>
    <property type="match status" value="1"/>
</dbReference>
<feature type="chain" id="PRO_5019455694" description="Beta-galactosidase" evidence="4">
    <location>
        <begin position="29"/>
        <end position="893"/>
    </location>
</feature>
<reference evidence="10 11" key="1">
    <citation type="submission" date="2018-12" db="EMBL/GenBank/DDBJ databases">
        <title>Draft genome sequence of Xylaria grammica IHI A82.</title>
        <authorList>
            <person name="Buettner E."/>
            <person name="Kellner H."/>
        </authorList>
    </citation>
    <scope>NUCLEOTIDE SEQUENCE [LARGE SCALE GENOMIC DNA]</scope>
    <source>
        <strain evidence="10 11">IHI A82</strain>
    </source>
</reference>
<dbReference type="InterPro" id="IPR051913">
    <property type="entry name" value="GH2_Domain-Containing"/>
</dbReference>
<feature type="domain" description="Glycosyl hydrolases family 2 sugar binding" evidence="7">
    <location>
        <begin position="110"/>
        <end position="215"/>
    </location>
</feature>
<dbReference type="NCBIfam" id="NF041463">
    <property type="entry name" value="GalB"/>
    <property type="match status" value="1"/>
</dbReference>
<dbReference type="InterPro" id="IPR006104">
    <property type="entry name" value="Glyco_hydro_2_N"/>
</dbReference>
<keyword evidence="4" id="KW-0732">Signal</keyword>
<feature type="domain" description="Glycoside hydrolase family 2 catalytic" evidence="6">
    <location>
        <begin position="370"/>
        <end position="532"/>
    </location>
</feature>
<keyword evidence="11" id="KW-1185">Reference proteome</keyword>
<feature type="domain" description="Glycoside hydrolase family 2 immunoglobulin-like beta-sandwich" evidence="5">
    <location>
        <begin position="248"/>
        <end position="366"/>
    </location>
</feature>
<evidence type="ECO:0000256" key="2">
    <source>
        <dbReference type="ARBA" id="ARBA00022801"/>
    </source>
</evidence>
<keyword evidence="3" id="KW-0326">Glycosidase</keyword>
<dbReference type="GO" id="GO:0005975">
    <property type="term" value="P:carbohydrate metabolic process"/>
    <property type="evidence" value="ECO:0007669"/>
    <property type="project" value="InterPro"/>
</dbReference>
<evidence type="ECO:0000259" key="7">
    <source>
        <dbReference type="Pfam" id="PF02837"/>
    </source>
</evidence>
<dbReference type="SUPFAM" id="SSF49303">
    <property type="entry name" value="beta-Galactosidase/glucuronidase domain"/>
    <property type="match status" value="1"/>
</dbReference>
<comment type="caution">
    <text evidence="10">The sequence shown here is derived from an EMBL/GenBank/DDBJ whole genome shotgun (WGS) entry which is preliminary data.</text>
</comment>
<dbReference type="InterPro" id="IPR006103">
    <property type="entry name" value="Glyco_hydro_2_cat"/>
</dbReference>
<dbReference type="InterPro" id="IPR008964">
    <property type="entry name" value="Invasin/intimin_cell_adhesion"/>
</dbReference>
<dbReference type="InterPro" id="IPR008979">
    <property type="entry name" value="Galactose-bd-like_sf"/>
</dbReference>
<evidence type="ECO:0000259" key="9">
    <source>
        <dbReference type="Pfam" id="PF18565"/>
    </source>
</evidence>
<dbReference type="InterPro" id="IPR013783">
    <property type="entry name" value="Ig-like_fold"/>
</dbReference>
<dbReference type="SUPFAM" id="SSF49785">
    <property type="entry name" value="Galactose-binding domain-like"/>
    <property type="match status" value="1"/>
</dbReference>
<dbReference type="InterPro" id="IPR032311">
    <property type="entry name" value="DUF4982"/>
</dbReference>
<dbReference type="SUPFAM" id="SSF51445">
    <property type="entry name" value="(Trans)glycosidases"/>
    <property type="match status" value="1"/>
</dbReference>
<protein>
    <recommendedName>
        <fullName evidence="12">Beta-galactosidase</fullName>
    </recommendedName>
</protein>
<dbReference type="Pfam" id="PF18565">
    <property type="entry name" value="Glyco_hydro2_C5"/>
    <property type="match status" value="1"/>
</dbReference>
<dbReference type="InterPro" id="IPR036156">
    <property type="entry name" value="Beta-gal/glucu_dom_sf"/>
</dbReference>
<dbReference type="GO" id="GO:0004553">
    <property type="term" value="F:hydrolase activity, hydrolyzing O-glycosyl compounds"/>
    <property type="evidence" value="ECO:0007669"/>
    <property type="project" value="InterPro"/>
</dbReference>
<dbReference type="Gene3D" id="3.20.20.80">
    <property type="entry name" value="Glycosidases"/>
    <property type="match status" value="1"/>
</dbReference>
<feature type="signal peptide" evidence="4">
    <location>
        <begin position="1"/>
        <end position="28"/>
    </location>
</feature>
<accession>A0A439D447</accession>
<evidence type="ECO:0008006" key="12">
    <source>
        <dbReference type="Google" id="ProtNLM"/>
    </source>
</evidence>
<dbReference type="Pfam" id="PF02836">
    <property type="entry name" value="Glyco_hydro_2_C"/>
    <property type="match status" value="1"/>
</dbReference>
<evidence type="ECO:0000256" key="1">
    <source>
        <dbReference type="ARBA" id="ARBA00007401"/>
    </source>
</evidence>
<evidence type="ECO:0000259" key="6">
    <source>
        <dbReference type="Pfam" id="PF02836"/>
    </source>
</evidence>
<dbReference type="Gene3D" id="2.60.40.10">
    <property type="entry name" value="Immunoglobulins"/>
    <property type="match status" value="3"/>
</dbReference>
<dbReference type="InterPro" id="IPR048229">
    <property type="entry name" value="GalB-like"/>
</dbReference>
<sequence length="893" mass="98853">MLAHFRLRDVIQLLGLGCLVLNRSPIAAARVVEGRDQETPTSGRQVIKLDTDWRFWHSFENPDGIAYDQLKAYILPGANDFIADPSDHHKRPSSEPNITVRYADNKFDDSDWETVKVPHDWAIKGPFYIGDDVPVGGGMGRLPVQGVGWYRRKIIIEPSDTDKEIYLDIDGAMSYAIVWLNGRLLGGWPYGYNSFRLDLTPHLVAGKDNQLAIRLDNPTQSSRWYPGGGLYRNVWLTKVDKTHVGQSGTYITTEGVSSSSATLNLAVTVENKADVKRDIHVSTDVYKFNPETGKMGRKVASFPRAAVSVSPGQNVDSSSSTIVKNPQLWGVWTSQKKPNMYIAVTELRTGGNGKVIDTYETRFGIRTFDLSSKGLLVNGERVRIQGVNQHHDLGALGAAFNVRAAERQLEILRDLGVNAVRTSHNPPAPELLDLLDQKGFLVMDEIFDSWEIQKNPNDFHLIFPEWHEADLRSFIRRDRNHPSIYSWSVGNEVGEQYTEAGGTAVAQGLVDIAHDTDPTRPVTASLNYAKPNMTFPTAFDVISLNYQGEGIRDTPAYSHLSGITTYPLYTAFHEAFPDKLIEGSETASALSSRGTYIFPVVDVNSAPINDTSGGNSTSMQVSAYELYSADYGASADKVFAGQDPYSFVAGEFVWTGFDYIGEPTPYYDARSSYSGIVDLAGFPKDRYYLYQSRWRPDLQTAHILPHWTWPDRLGEVTPVHVFSSADEAELFLNGKSQGRLVREQYSYRFRWDKVVYAPGELRVVTYKNGKVWAKASVQTVGNASRLRLAADRSSIRADGDDLAYITVEVVDSKGRVVPNASNEITFDVAGAGELVATDNGDPADFTVFPSKQRKAYSGLALAIVRAKAGKRGPIIITASGANLKTAQVVVKTR</sequence>
<dbReference type="InterPro" id="IPR017853">
    <property type="entry name" value="GH"/>
</dbReference>
<keyword evidence="2" id="KW-0378">Hydrolase</keyword>
<evidence type="ECO:0000313" key="10">
    <source>
        <dbReference type="EMBL" id="RWA09182.1"/>
    </source>
</evidence>
<dbReference type="Proteomes" id="UP000286045">
    <property type="component" value="Unassembled WGS sequence"/>
</dbReference>
<dbReference type="InterPro" id="IPR006102">
    <property type="entry name" value="Ig-like_GH2"/>
</dbReference>
<dbReference type="PRINTS" id="PR00132">
    <property type="entry name" value="GLHYDRLASE2"/>
</dbReference>
<dbReference type="InterPro" id="IPR006101">
    <property type="entry name" value="Glyco_hydro_2"/>
</dbReference>
<dbReference type="AlphaFoldDB" id="A0A439D447"/>
<dbReference type="Pfam" id="PF16355">
    <property type="entry name" value="DUF4982"/>
    <property type="match status" value="1"/>
</dbReference>